<accession>A0A7M3MF50</accession>
<feature type="transmembrane region" description="Helical" evidence="6">
    <location>
        <begin position="156"/>
        <end position="177"/>
    </location>
</feature>
<evidence type="ECO:0000256" key="6">
    <source>
        <dbReference type="SAM" id="Phobius"/>
    </source>
</evidence>
<evidence type="ECO:0000256" key="3">
    <source>
        <dbReference type="ARBA" id="ARBA00022692"/>
    </source>
</evidence>
<feature type="domain" description="EamA" evidence="7">
    <location>
        <begin position="7"/>
        <end position="142"/>
    </location>
</feature>
<feature type="transmembrane region" description="Helical" evidence="6">
    <location>
        <begin position="219"/>
        <end position="239"/>
    </location>
</feature>
<feature type="transmembrane region" description="Helical" evidence="6">
    <location>
        <begin position="189"/>
        <end position="207"/>
    </location>
</feature>
<feature type="transmembrane region" description="Helical" evidence="6">
    <location>
        <begin position="7"/>
        <end position="29"/>
    </location>
</feature>
<evidence type="ECO:0000313" key="9">
    <source>
        <dbReference type="Proteomes" id="UP000448292"/>
    </source>
</evidence>
<feature type="domain" description="EamA" evidence="7">
    <location>
        <begin position="159"/>
        <end position="291"/>
    </location>
</feature>
<evidence type="ECO:0000313" key="8">
    <source>
        <dbReference type="EMBL" id="TVM17639.1"/>
    </source>
</evidence>
<keyword evidence="5 6" id="KW-0472">Membrane</keyword>
<dbReference type="EMBL" id="QMIE01000006">
    <property type="protein sequence ID" value="TVM17639.1"/>
    <property type="molecule type" value="Genomic_DNA"/>
</dbReference>
<evidence type="ECO:0000256" key="2">
    <source>
        <dbReference type="ARBA" id="ARBA00007362"/>
    </source>
</evidence>
<feature type="transmembrane region" description="Helical" evidence="6">
    <location>
        <begin position="104"/>
        <end position="121"/>
    </location>
</feature>
<organism evidence="8 9">
    <name type="scientific">Oceanidesulfovibrio indonesiensis</name>
    <dbReference type="NCBI Taxonomy" id="54767"/>
    <lineage>
        <taxon>Bacteria</taxon>
        <taxon>Pseudomonadati</taxon>
        <taxon>Thermodesulfobacteriota</taxon>
        <taxon>Desulfovibrionia</taxon>
        <taxon>Desulfovibrionales</taxon>
        <taxon>Desulfovibrionaceae</taxon>
        <taxon>Oceanidesulfovibrio</taxon>
    </lineage>
</organism>
<feature type="transmembrane region" description="Helical" evidence="6">
    <location>
        <begin position="277"/>
        <end position="295"/>
    </location>
</feature>
<feature type="transmembrane region" description="Helical" evidence="6">
    <location>
        <begin position="128"/>
        <end position="144"/>
    </location>
</feature>
<dbReference type="RefSeq" id="WP_144302757.1">
    <property type="nucleotide sequence ID" value="NZ_QMIE01000006.1"/>
</dbReference>
<keyword evidence="4 6" id="KW-1133">Transmembrane helix</keyword>
<evidence type="ECO:0000256" key="1">
    <source>
        <dbReference type="ARBA" id="ARBA00004141"/>
    </source>
</evidence>
<evidence type="ECO:0000259" key="7">
    <source>
        <dbReference type="Pfam" id="PF00892"/>
    </source>
</evidence>
<feature type="transmembrane region" description="Helical" evidence="6">
    <location>
        <begin position="35"/>
        <end position="53"/>
    </location>
</feature>
<evidence type="ECO:0000256" key="4">
    <source>
        <dbReference type="ARBA" id="ARBA00022989"/>
    </source>
</evidence>
<comment type="caution">
    <text evidence="8">The sequence shown here is derived from an EMBL/GenBank/DDBJ whole genome shotgun (WGS) entry which is preliminary data.</text>
</comment>
<sequence length="303" mass="32465">MPDQTRALVYGLATVMLWSTMATAFKLTLREISPAALVMWASVFSTISLGGLLAARGRLVSAMLDLRKRWRTALLFGLVNPVVYYLVLFKAYDLLPAQVVRPVNGTWAITMALLAAVFLGHRLTRTDILATAIAYAGVVVITTRGQGASAGSADSISLFGVALALVSTLLWAAYWIASTRDTRDAVTGLFQNFLTSLPVLAAAIWILEGSGAFAPSGPALLGAAYIGSLEMGLTFALWLAALKHATHAGSLSTLIFLSQPIALVFIHFILGESIHPNTYWGFALILAGLGLQNWARFRRTPQG</sequence>
<dbReference type="Pfam" id="PF00892">
    <property type="entry name" value="EamA"/>
    <property type="match status" value="2"/>
</dbReference>
<dbReference type="SUPFAM" id="SSF103481">
    <property type="entry name" value="Multidrug resistance efflux transporter EmrE"/>
    <property type="match status" value="2"/>
</dbReference>
<evidence type="ECO:0000256" key="5">
    <source>
        <dbReference type="ARBA" id="ARBA00023136"/>
    </source>
</evidence>
<dbReference type="GO" id="GO:0016020">
    <property type="term" value="C:membrane"/>
    <property type="evidence" value="ECO:0007669"/>
    <property type="project" value="UniProtKB-SubCell"/>
</dbReference>
<dbReference type="AlphaFoldDB" id="A0A7M3MF50"/>
<name>A0A7M3MF50_9BACT</name>
<proteinExistence type="inferred from homology"/>
<dbReference type="Proteomes" id="UP000448292">
    <property type="component" value="Unassembled WGS sequence"/>
</dbReference>
<reference evidence="8 9" key="1">
    <citation type="submission" date="2018-06" db="EMBL/GenBank/DDBJ databases">
        <title>Complete genome of Desulfovibrio indonesiensis P37SLT.</title>
        <authorList>
            <person name="Crispim J.S."/>
            <person name="Vidigal P.M.P."/>
            <person name="Silva L.C.F."/>
            <person name="Laguardia C.N."/>
            <person name="Araujo L.C."/>
            <person name="Dias R.S."/>
            <person name="Sousa M.P."/>
            <person name="Paula S.O."/>
            <person name="Silva C."/>
        </authorList>
    </citation>
    <scope>NUCLEOTIDE SEQUENCE [LARGE SCALE GENOMIC DNA]</scope>
    <source>
        <strain evidence="8 9">P37SLT</strain>
    </source>
</reference>
<gene>
    <name evidence="8" type="ORF">DPQ33_08335</name>
</gene>
<feature type="transmembrane region" description="Helical" evidence="6">
    <location>
        <begin position="251"/>
        <end position="271"/>
    </location>
</feature>
<keyword evidence="3 6" id="KW-0812">Transmembrane</keyword>
<comment type="subcellular location">
    <subcellularLocation>
        <location evidence="1">Membrane</location>
        <topology evidence="1">Multi-pass membrane protein</topology>
    </subcellularLocation>
</comment>
<dbReference type="PANTHER" id="PTHR32322:SF2">
    <property type="entry name" value="EAMA DOMAIN-CONTAINING PROTEIN"/>
    <property type="match status" value="1"/>
</dbReference>
<dbReference type="InterPro" id="IPR037185">
    <property type="entry name" value="EmrE-like"/>
</dbReference>
<comment type="similarity">
    <text evidence="2">Belongs to the EamA transporter family.</text>
</comment>
<feature type="transmembrane region" description="Helical" evidence="6">
    <location>
        <begin position="73"/>
        <end position="92"/>
    </location>
</feature>
<keyword evidence="9" id="KW-1185">Reference proteome</keyword>
<dbReference type="InterPro" id="IPR000620">
    <property type="entry name" value="EamA_dom"/>
</dbReference>
<dbReference type="PANTHER" id="PTHR32322">
    <property type="entry name" value="INNER MEMBRANE TRANSPORTER"/>
    <property type="match status" value="1"/>
</dbReference>
<protein>
    <submittedName>
        <fullName evidence="8">EamA/RhaT family transporter</fullName>
    </submittedName>
</protein>
<dbReference type="OrthoDB" id="5729944at2"/>
<dbReference type="InterPro" id="IPR050638">
    <property type="entry name" value="AA-Vitamin_Transporters"/>
</dbReference>